<keyword evidence="4" id="KW-1185">Reference proteome</keyword>
<dbReference type="InterPro" id="IPR001509">
    <property type="entry name" value="Epimerase_deHydtase"/>
</dbReference>
<gene>
    <name evidence="3" type="ORF">QTG54_009765</name>
</gene>
<accession>A0AAD8Y552</accession>
<sequence>MSPSLLSLLATLLVVVVSFIGASAFANTAQTPSLLQRYHNQFSSLLLLSSSTSDNDTTPDNKVLVLGGSGFVGRHVIDALSLKKIPFIATSTSGQDDTIALDLTSETATQQVIDLCTSHEISTIVSTAGSILKECDYKVNAASGQIATAVVSSNDVHVNKIIFIGNSQRIRNVCNTVSSLQEYARGKEKSEQLIQQIMDADDRLHCCIVRPTFIYGGDGFGWNPPRLPTKFGEIIEALLGLYPVQALSEFLPDIIGVALEAPVNVQAVAGSIVNVVVELDDSSSLDTREDIIMAASRRPYGTLDIDSESAQTRREELKLCLSQHAKEFTPEQNFAMLEELEVLKPVSTRPTDDSSLNGRWDFCFDVEPDVGTGVIKDLFEGDDGVMRRILDFQGVHMEIGNEQSTIQLVVSVSLFQNPITVILHTSLVPAPSNLEGTMFLEKFEGIEVNGLRLWYPNAWKKSRHLEFSYLDDAFAVARGSGGEPHFLLRGNS</sequence>
<reference evidence="3" key="1">
    <citation type="submission" date="2023-06" db="EMBL/GenBank/DDBJ databases">
        <title>Survivors Of The Sea: Transcriptome response of Skeletonema marinoi to long-term dormancy.</title>
        <authorList>
            <person name="Pinder M.I.M."/>
            <person name="Kourtchenko O."/>
            <person name="Robertson E.K."/>
            <person name="Larsson T."/>
            <person name="Maumus F."/>
            <person name="Osuna-Cruz C.M."/>
            <person name="Vancaester E."/>
            <person name="Stenow R."/>
            <person name="Vandepoele K."/>
            <person name="Ploug H."/>
            <person name="Bruchert V."/>
            <person name="Godhe A."/>
            <person name="Topel M."/>
        </authorList>
    </citation>
    <scope>NUCLEOTIDE SEQUENCE</scope>
    <source>
        <strain evidence="3">R05AC</strain>
    </source>
</reference>
<dbReference type="InterPro" id="IPR051207">
    <property type="entry name" value="ComplexI_NDUFA9_subunit"/>
</dbReference>
<comment type="caution">
    <text evidence="3">The sequence shown here is derived from an EMBL/GenBank/DDBJ whole genome shotgun (WGS) entry which is preliminary data.</text>
</comment>
<feature type="chain" id="PRO_5042286426" description="NAD-dependent epimerase/dehydratase domain-containing protein" evidence="1">
    <location>
        <begin position="25"/>
        <end position="492"/>
    </location>
</feature>
<dbReference type="EMBL" id="JATAAI010000018">
    <property type="protein sequence ID" value="KAK1739222.1"/>
    <property type="molecule type" value="Genomic_DNA"/>
</dbReference>
<protein>
    <recommendedName>
        <fullName evidence="2">NAD-dependent epimerase/dehydratase domain-containing protein</fullName>
    </recommendedName>
</protein>
<organism evidence="3 4">
    <name type="scientific">Skeletonema marinoi</name>
    <dbReference type="NCBI Taxonomy" id="267567"/>
    <lineage>
        <taxon>Eukaryota</taxon>
        <taxon>Sar</taxon>
        <taxon>Stramenopiles</taxon>
        <taxon>Ochrophyta</taxon>
        <taxon>Bacillariophyta</taxon>
        <taxon>Coscinodiscophyceae</taxon>
        <taxon>Thalassiosirophycidae</taxon>
        <taxon>Thalassiosirales</taxon>
        <taxon>Skeletonemataceae</taxon>
        <taxon>Skeletonema</taxon>
        <taxon>Skeletonema marinoi-dohrnii complex</taxon>
    </lineage>
</organism>
<dbReference type="GO" id="GO:0044877">
    <property type="term" value="F:protein-containing complex binding"/>
    <property type="evidence" value="ECO:0007669"/>
    <property type="project" value="TreeGrafter"/>
</dbReference>
<dbReference type="PANTHER" id="PTHR12126">
    <property type="entry name" value="NADH-UBIQUINONE OXIDOREDUCTASE 39 KDA SUBUNIT-RELATED"/>
    <property type="match status" value="1"/>
</dbReference>
<dbReference type="AlphaFoldDB" id="A0AAD8Y552"/>
<dbReference type="InterPro" id="IPR036291">
    <property type="entry name" value="NAD(P)-bd_dom_sf"/>
</dbReference>
<evidence type="ECO:0000313" key="4">
    <source>
        <dbReference type="Proteomes" id="UP001224775"/>
    </source>
</evidence>
<dbReference type="Gene3D" id="3.40.50.720">
    <property type="entry name" value="NAD(P)-binding Rossmann-like Domain"/>
    <property type="match status" value="1"/>
</dbReference>
<evidence type="ECO:0000313" key="3">
    <source>
        <dbReference type="EMBL" id="KAK1739222.1"/>
    </source>
</evidence>
<feature type="signal peptide" evidence="1">
    <location>
        <begin position="1"/>
        <end position="24"/>
    </location>
</feature>
<dbReference type="SUPFAM" id="SSF51735">
    <property type="entry name" value="NAD(P)-binding Rossmann-fold domains"/>
    <property type="match status" value="1"/>
</dbReference>
<name>A0AAD8Y552_9STRA</name>
<feature type="domain" description="NAD-dependent epimerase/dehydratase" evidence="2">
    <location>
        <begin position="63"/>
        <end position="218"/>
    </location>
</feature>
<dbReference type="Pfam" id="PF01370">
    <property type="entry name" value="Epimerase"/>
    <property type="match status" value="1"/>
</dbReference>
<dbReference type="PANTHER" id="PTHR12126:SF16">
    <property type="entry name" value="MIOREX COMPLEX COMPONENT 2"/>
    <property type="match status" value="1"/>
</dbReference>
<dbReference type="GO" id="GO:0005739">
    <property type="term" value="C:mitochondrion"/>
    <property type="evidence" value="ECO:0007669"/>
    <property type="project" value="TreeGrafter"/>
</dbReference>
<evidence type="ECO:0000256" key="1">
    <source>
        <dbReference type="SAM" id="SignalP"/>
    </source>
</evidence>
<evidence type="ECO:0000259" key="2">
    <source>
        <dbReference type="Pfam" id="PF01370"/>
    </source>
</evidence>
<proteinExistence type="predicted"/>
<keyword evidence="1" id="KW-0732">Signal</keyword>
<dbReference type="Proteomes" id="UP001224775">
    <property type="component" value="Unassembled WGS sequence"/>
</dbReference>